<dbReference type="InterPro" id="IPR030484">
    <property type="entry name" value="Rio2"/>
</dbReference>
<dbReference type="FunFam" id="1.10.10.10:FF:000053">
    <property type="entry name" value="Serine/threonine-protein kinase RIO2"/>
    <property type="match status" value="1"/>
</dbReference>
<keyword evidence="9" id="KW-0067">ATP-binding</keyword>
<evidence type="ECO:0000256" key="15">
    <source>
        <dbReference type="SAM" id="MobiDB-lite"/>
    </source>
</evidence>
<dbReference type="SUPFAM" id="SSF56112">
    <property type="entry name" value="Protein kinase-like (PK-like)"/>
    <property type="match status" value="1"/>
</dbReference>
<dbReference type="Pfam" id="PF01163">
    <property type="entry name" value="RIO1"/>
    <property type="match status" value="1"/>
</dbReference>
<dbReference type="GO" id="GO:0046872">
    <property type="term" value="F:metal ion binding"/>
    <property type="evidence" value="ECO:0007669"/>
    <property type="project" value="UniProtKB-KW"/>
</dbReference>
<feature type="compositionally biased region" description="Acidic residues" evidence="15">
    <location>
        <begin position="444"/>
        <end position="453"/>
    </location>
</feature>
<dbReference type="CDD" id="cd05144">
    <property type="entry name" value="RIO2_C"/>
    <property type="match status" value="1"/>
</dbReference>
<dbReference type="GO" id="GO:0030490">
    <property type="term" value="P:maturation of SSU-rRNA"/>
    <property type="evidence" value="ECO:0007669"/>
    <property type="project" value="TreeGrafter"/>
</dbReference>
<comment type="catalytic activity">
    <reaction evidence="11">
        <text>L-threonyl-[protein] + ATP = O-phospho-L-threonyl-[protein] + ADP + H(+)</text>
        <dbReference type="Rhea" id="RHEA:46608"/>
        <dbReference type="Rhea" id="RHEA-COMP:11060"/>
        <dbReference type="Rhea" id="RHEA-COMP:11605"/>
        <dbReference type="ChEBI" id="CHEBI:15378"/>
        <dbReference type="ChEBI" id="CHEBI:30013"/>
        <dbReference type="ChEBI" id="CHEBI:30616"/>
        <dbReference type="ChEBI" id="CHEBI:61977"/>
        <dbReference type="ChEBI" id="CHEBI:456216"/>
        <dbReference type="EC" id="2.7.11.1"/>
    </reaction>
</comment>
<gene>
    <name evidence="17" type="ORF">TTHERM_00112910</name>
</gene>
<keyword evidence="4" id="KW-0723">Serine/threonine-protein kinase</keyword>
<dbReference type="OMA" id="VKEYAGW"/>
<dbReference type="InterPro" id="IPR036388">
    <property type="entry name" value="WH-like_DNA-bd_sf"/>
</dbReference>
<dbReference type="GO" id="GO:0005634">
    <property type="term" value="C:nucleus"/>
    <property type="evidence" value="ECO:0007669"/>
    <property type="project" value="TreeGrafter"/>
</dbReference>
<dbReference type="InterPro" id="IPR036390">
    <property type="entry name" value="WH_DNA-bd_sf"/>
</dbReference>
<dbReference type="PANTHER" id="PTHR45852">
    <property type="entry name" value="SER/THR-PROTEIN KINASE RIO2"/>
    <property type="match status" value="1"/>
</dbReference>
<dbReference type="KEGG" id="tet:TTHERM_00112910"/>
<feature type="region of interest" description="Disordered" evidence="15">
    <location>
        <begin position="315"/>
        <end position="433"/>
    </location>
</feature>
<dbReference type="SMART" id="SM00090">
    <property type="entry name" value="RIO"/>
    <property type="match status" value="1"/>
</dbReference>
<evidence type="ECO:0000256" key="10">
    <source>
        <dbReference type="ARBA" id="ARBA00022842"/>
    </source>
</evidence>
<dbReference type="HOGENOM" id="CLU_018693_0_2_1"/>
<evidence type="ECO:0000256" key="11">
    <source>
        <dbReference type="ARBA" id="ARBA00047899"/>
    </source>
</evidence>
<evidence type="ECO:0000256" key="1">
    <source>
        <dbReference type="ARBA" id="ARBA00001946"/>
    </source>
</evidence>
<comment type="cofactor">
    <cofactor evidence="1">
        <name>Mg(2+)</name>
        <dbReference type="ChEBI" id="CHEBI:18420"/>
    </cofactor>
</comment>
<evidence type="ECO:0000256" key="13">
    <source>
        <dbReference type="ARBA" id="ARBA00068353"/>
    </source>
</evidence>
<feature type="region of interest" description="Disordered" evidence="15">
    <location>
        <begin position="439"/>
        <end position="458"/>
    </location>
</feature>
<dbReference type="FunCoup" id="Q22Z80">
    <property type="interactions" value="530"/>
</dbReference>
<dbReference type="Gene3D" id="1.10.510.10">
    <property type="entry name" value="Transferase(Phosphotransferase) domain 1"/>
    <property type="match status" value="1"/>
</dbReference>
<dbReference type="GO" id="GO:0030688">
    <property type="term" value="C:preribosome, small subunit precursor"/>
    <property type="evidence" value="ECO:0007669"/>
    <property type="project" value="TreeGrafter"/>
</dbReference>
<comment type="catalytic activity">
    <reaction evidence="12">
        <text>L-seryl-[protein] + ATP = O-phospho-L-seryl-[protein] + ADP + H(+)</text>
        <dbReference type="Rhea" id="RHEA:17989"/>
        <dbReference type="Rhea" id="RHEA-COMP:9863"/>
        <dbReference type="Rhea" id="RHEA-COMP:11604"/>
        <dbReference type="ChEBI" id="CHEBI:15378"/>
        <dbReference type="ChEBI" id="CHEBI:29999"/>
        <dbReference type="ChEBI" id="CHEBI:30616"/>
        <dbReference type="ChEBI" id="CHEBI:83421"/>
        <dbReference type="ChEBI" id="CHEBI:456216"/>
        <dbReference type="EC" id="2.7.11.1"/>
    </reaction>
</comment>
<dbReference type="EC" id="2.7.11.1" evidence="3"/>
<dbReference type="GO" id="GO:0005524">
    <property type="term" value="F:ATP binding"/>
    <property type="evidence" value="ECO:0007669"/>
    <property type="project" value="UniProtKB-KW"/>
</dbReference>
<evidence type="ECO:0000313" key="17">
    <source>
        <dbReference type="EMBL" id="EAR90441.2"/>
    </source>
</evidence>
<evidence type="ECO:0000256" key="8">
    <source>
        <dbReference type="ARBA" id="ARBA00022777"/>
    </source>
</evidence>
<dbReference type="FunFam" id="3.30.200.20:FF:000052">
    <property type="entry name" value="Serine/threonine-protein kinase RIO2"/>
    <property type="match status" value="1"/>
</dbReference>
<dbReference type="GO" id="GO:0004674">
    <property type="term" value="F:protein serine/threonine kinase activity"/>
    <property type="evidence" value="ECO:0007669"/>
    <property type="project" value="UniProtKB-KW"/>
</dbReference>
<dbReference type="SUPFAM" id="SSF46785">
    <property type="entry name" value="Winged helix' DNA-binding domain"/>
    <property type="match status" value="1"/>
</dbReference>
<keyword evidence="10" id="KW-0460">Magnesium</keyword>
<evidence type="ECO:0000256" key="6">
    <source>
        <dbReference type="ARBA" id="ARBA00022723"/>
    </source>
</evidence>
<evidence type="ECO:0000256" key="14">
    <source>
        <dbReference type="ARBA" id="ARBA00068837"/>
    </source>
</evidence>
<keyword evidence="5" id="KW-0808">Transferase</keyword>
<dbReference type="Pfam" id="PF09202">
    <property type="entry name" value="Rio2_N"/>
    <property type="match status" value="1"/>
</dbReference>
<dbReference type="InParanoid" id="Q22Z80"/>
<reference evidence="18" key="1">
    <citation type="journal article" date="2006" name="PLoS Biol.">
        <title>Macronuclear genome sequence of the ciliate Tetrahymena thermophila, a model eukaryote.</title>
        <authorList>
            <person name="Eisen J.A."/>
            <person name="Coyne R.S."/>
            <person name="Wu M."/>
            <person name="Wu D."/>
            <person name="Thiagarajan M."/>
            <person name="Wortman J.R."/>
            <person name="Badger J.H."/>
            <person name="Ren Q."/>
            <person name="Amedeo P."/>
            <person name="Jones K.M."/>
            <person name="Tallon L.J."/>
            <person name="Delcher A.L."/>
            <person name="Salzberg S.L."/>
            <person name="Silva J.C."/>
            <person name="Haas B.J."/>
            <person name="Majoros W.H."/>
            <person name="Farzad M."/>
            <person name="Carlton J.M."/>
            <person name="Smith R.K. Jr."/>
            <person name="Garg J."/>
            <person name="Pearlman R.E."/>
            <person name="Karrer K.M."/>
            <person name="Sun L."/>
            <person name="Manning G."/>
            <person name="Elde N.C."/>
            <person name="Turkewitz A.P."/>
            <person name="Asai D.J."/>
            <person name="Wilkes D.E."/>
            <person name="Wang Y."/>
            <person name="Cai H."/>
            <person name="Collins K."/>
            <person name="Stewart B.A."/>
            <person name="Lee S.R."/>
            <person name="Wilamowska K."/>
            <person name="Weinberg Z."/>
            <person name="Ruzzo W.L."/>
            <person name="Wloga D."/>
            <person name="Gaertig J."/>
            <person name="Frankel J."/>
            <person name="Tsao C.-C."/>
            <person name="Gorovsky M.A."/>
            <person name="Keeling P.J."/>
            <person name="Waller R.F."/>
            <person name="Patron N.J."/>
            <person name="Cherry J.M."/>
            <person name="Stover N.A."/>
            <person name="Krieger C.J."/>
            <person name="del Toro C."/>
            <person name="Ryder H.F."/>
            <person name="Williamson S.C."/>
            <person name="Barbeau R.A."/>
            <person name="Hamilton E.P."/>
            <person name="Orias E."/>
        </authorList>
    </citation>
    <scope>NUCLEOTIDE SEQUENCE [LARGE SCALE GENOMIC DNA]</scope>
    <source>
        <strain evidence="18">SB210</strain>
    </source>
</reference>
<keyword evidence="6" id="KW-0479">Metal-binding</keyword>
<dbReference type="Proteomes" id="UP000009168">
    <property type="component" value="Unassembled WGS sequence"/>
</dbReference>
<evidence type="ECO:0000256" key="4">
    <source>
        <dbReference type="ARBA" id="ARBA00022527"/>
    </source>
</evidence>
<evidence type="ECO:0000256" key="12">
    <source>
        <dbReference type="ARBA" id="ARBA00048679"/>
    </source>
</evidence>
<evidence type="ECO:0000256" key="5">
    <source>
        <dbReference type="ARBA" id="ARBA00022679"/>
    </source>
</evidence>
<evidence type="ECO:0000259" key="16">
    <source>
        <dbReference type="SMART" id="SM00090"/>
    </source>
</evidence>
<evidence type="ECO:0000256" key="2">
    <source>
        <dbReference type="ARBA" id="ARBA00009196"/>
    </source>
</evidence>
<dbReference type="RefSeq" id="XP_001010686.2">
    <property type="nucleotide sequence ID" value="XM_001010686.2"/>
</dbReference>
<evidence type="ECO:0000256" key="9">
    <source>
        <dbReference type="ARBA" id="ARBA00022840"/>
    </source>
</evidence>
<organism evidence="17 18">
    <name type="scientific">Tetrahymena thermophila (strain SB210)</name>
    <dbReference type="NCBI Taxonomy" id="312017"/>
    <lineage>
        <taxon>Eukaryota</taxon>
        <taxon>Sar</taxon>
        <taxon>Alveolata</taxon>
        <taxon>Ciliophora</taxon>
        <taxon>Intramacronucleata</taxon>
        <taxon>Oligohymenophorea</taxon>
        <taxon>Hymenostomatida</taxon>
        <taxon>Tetrahymenina</taxon>
        <taxon>Tetrahymenidae</taxon>
        <taxon>Tetrahymena</taxon>
    </lineage>
</organism>
<comment type="similarity">
    <text evidence="2">Belongs to the protein kinase superfamily. RIO-type Ser/Thr kinase family.</text>
</comment>
<feature type="compositionally biased region" description="Acidic residues" evidence="15">
    <location>
        <begin position="323"/>
        <end position="337"/>
    </location>
</feature>
<feature type="compositionally biased region" description="Acidic residues" evidence="15">
    <location>
        <begin position="366"/>
        <end position="377"/>
    </location>
</feature>
<proteinExistence type="inferred from homology"/>
<accession>Q22Z80</accession>
<dbReference type="Gene3D" id="3.30.200.20">
    <property type="entry name" value="Phosphorylase Kinase, domain 1"/>
    <property type="match status" value="1"/>
</dbReference>
<protein>
    <recommendedName>
        <fullName evidence="13">Serine/threonine-protein kinase RIO2</fullName>
        <ecNumber evidence="3">2.7.11.1</ecNumber>
    </recommendedName>
    <alternativeName>
        <fullName evidence="14">Serine/threonine-protein kinase rio2</fullName>
    </alternativeName>
</protein>
<dbReference type="OrthoDB" id="10258631at2759"/>
<name>Q22Z80_TETTS</name>
<feature type="compositionally biased region" description="Basic residues" evidence="15">
    <location>
        <begin position="382"/>
        <end position="400"/>
    </location>
</feature>
<dbReference type="STRING" id="312017.Q22Z80"/>
<dbReference type="PANTHER" id="PTHR45852:SF1">
    <property type="entry name" value="SERINE_THREONINE-PROTEIN KINASE RIO2"/>
    <property type="match status" value="1"/>
</dbReference>
<evidence type="ECO:0000256" key="7">
    <source>
        <dbReference type="ARBA" id="ARBA00022741"/>
    </source>
</evidence>
<keyword evidence="18" id="KW-1185">Reference proteome</keyword>
<dbReference type="EMBL" id="GG662798">
    <property type="protein sequence ID" value="EAR90441.2"/>
    <property type="molecule type" value="Genomic_DNA"/>
</dbReference>
<evidence type="ECO:0000256" key="3">
    <source>
        <dbReference type="ARBA" id="ARBA00012513"/>
    </source>
</evidence>
<evidence type="ECO:0000313" key="18">
    <source>
        <dbReference type="Proteomes" id="UP000009168"/>
    </source>
</evidence>
<dbReference type="GeneID" id="7843552"/>
<dbReference type="Gene3D" id="1.10.10.10">
    <property type="entry name" value="Winged helix-like DNA-binding domain superfamily/Winged helix DNA-binding domain"/>
    <property type="match status" value="1"/>
</dbReference>
<dbReference type="InterPro" id="IPR011009">
    <property type="entry name" value="Kinase-like_dom_sf"/>
</dbReference>
<dbReference type="InterPro" id="IPR015285">
    <property type="entry name" value="RIO2_wHTH_N"/>
</dbReference>
<dbReference type="InterPro" id="IPR018934">
    <property type="entry name" value="RIO_dom"/>
</dbReference>
<feature type="region of interest" description="Disordered" evidence="15">
    <location>
        <begin position="469"/>
        <end position="491"/>
    </location>
</feature>
<dbReference type="eggNOG" id="KOG2268">
    <property type="taxonomic scope" value="Eukaryota"/>
</dbReference>
<dbReference type="InterPro" id="IPR000687">
    <property type="entry name" value="RIO_kinase"/>
</dbReference>
<dbReference type="AlphaFoldDB" id="Q22Z80"/>
<feature type="domain" description="RIO kinase" evidence="16">
    <location>
        <begin position="64"/>
        <end position="290"/>
    </location>
</feature>
<keyword evidence="8 17" id="KW-0418">Kinase</keyword>
<sequence length="548" mass="64400">MRLDPSYLEYMTKDEFRVLTAIEIGMRNHELVPMHLIERISHLKRVCASKVVKLLLKNKFIAHENKKFDGYKLTYLGYDYLALQVFIRRGAIKEVLGKVGCGKESDIYKCVNENGDFVILKFTRLGRTSFRTIKKNRDYIQHRTSYSWLYLSRLSAIKEYTFMDLLHKNNFPTPIPIEQNRHGIVMSLINGVPMQNISEIDNPKYVFDQCFYLIKRLAENGLIHSDFNEFNLMVEDNGKVIMIDFPQMVSTKHKNAQFYFDRDVECIHVFFERRFNYQITDTLDFNKIARLNDLDVQVKASGFIKKEIKNIDDFDIDLRGSDDDGDDDNSDDENEQNDLDKNIEQEDSDNEIEESNKRIQNLNILNDEDISQDENEEEQKNNKKQKKHHLKKQSKSKSKKQNQEQEGKDGEDDEDNQKNNFSPDLSEISIEDLKELQKVNQDLFSDDDNEDDPLALNEVKDINGNIVVPEQKEKKKPKKKMVDIANEQDQDNKQDLKEKIYIKESELAEKAKAYIQRQVEKQFKQKYKILKKNTKSSNSNKVLASEYM</sequence>
<dbReference type="GO" id="GO:0005829">
    <property type="term" value="C:cytosol"/>
    <property type="evidence" value="ECO:0007669"/>
    <property type="project" value="TreeGrafter"/>
</dbReference>
<keyword evidence="7" id="KW-0547">Nucleotide-binding</keyword>